<sequence>MKVFDMAALFGTDTKALLTATMLDFTAHRTAHCILLIGLFVHVPTHCVTPMASASASLSATSRPTDTLATIVDVVFMGLMSANQIRNANALAFSDPNAQLDLRFGPPSL</sequence>
<keyword evidence="2" id="KW-1185">Reference proteome</keyword>
<reference evidence="1 2" key="1">
    <citation type="submission" date="2019-11" db="EMBL/GenBank/DDBJ databases">
        <title>Whole genome sequence of Oryza granulata.</title>
        <authorList>
            <person name="Li W."/>
        </authorList>
    </citation>
    <scope>NUCLEOTIDE SEQUENCE [LARGE SCALE GENOMIC DNA]</scope>
    <source>
        <strain evidence="2">cv. Menghai</strain>
        <tissue evidence="1">Leaf</tissue>
    </source>
</reference>
<organism evidence="1 2">
    <name type="scientific">Oryza meyeriana var. granulata</name>
    <dbReference type="NCBI Taxonomy" id="110450"/>
    <lineage>
        <taxon>Eukaryota</taxon>
        <taxon>Viridiplantae</taxon>
        <taxon>Streptophyta</taxon>
        <taxon>Embryophyta</taxon>
        <taxon>Tracheophyta</taxon>
        <taxon>Spermatophyta</taxon>
        <taxon>Magnoliopsida</taxon>
        <taxon>Liliopsida</taxon>
        <taxon>Poales</taxon>
        <taxon>Poaceae</taxon>
        <taxon>BOP clade</taxon>
        <taxon>Oryzoideae</taxon>
        <taxon>Oryzeae</taxon>
        <taxon>Oryzinae</taxon>
        <taxon>Oryza</taxon>
        <taxon>Oryza meyeriana</taxon>
    </lineage>
</organism>
<dbReference type="EMBL" id="SPHZ02000005">
    <property type="protein sequence ID" value="KAF0918967.1"/>
    <property type="molecule type" value="Genomic_DNA"/>
</dbReference>
<evidence type="ECO:0008006" key="3">
    <source>
        <dbReference type="Google" id="ProtNLM"/>
    </source>
</evidence>
<proteinExistence type="predicted"/>
<accession>A0A6G1E2M7</accession>
<evidence type="ECO:0000313" key="2">
    <source>
        <dbReference type="Proteomes" id="UP000479710"/>
    </source>
</evidence>
<protein>
    <recommendedName>
        <fullName evidence="3">LysM domain-containing protein</fullName>
    </recommendedName>
</protein>
<dbReference type="Proteomes" id="UP000479710">
    <property type="component" value="Unassembled WGS sequence"/>
</dbReference>
<comment type="caution">
    <text evidence="1">The sequence shown here is derived from an EMBL/GenBank/DDBJ whole genome shotgun (WGS) entry which is preliminary data.</text>
</comment>
<dbReference type="AlphaFoldDB" id="A0A6G1E2M7"/>
<evidence type="ECO:0000313" key="1">
    <source>
        <dbReference type="EMBL" id="KAF0918967.1"/>
    </source>
</evidence>
<name>A0A6G1E2M7_9ORYZ</name>
<gene>
    <name evidence="1" type="ORF">E2562_027513</name>
</gene>